<evidence type="ECO:0000259" key="4">
    <source>
        <dbReference type="Pfam" id="PF01370"/>
    </source>
</evidence>
<name>A0A7C8ZHI2_OPUST</name>
<evidence type="ECO:0000256" key="3">
    <source>
        <dbReference type="ARBA" id="ARBA00023445"/>
    </source>
</evidence>
<dbReference type="GO" id="GO:0016616">
    <property type="term" value="F:oxidoreductase activity, acting on the CH-OH group of donors, NAD or NADP as acceptor"/>
    <property type="evidence" value="ECO:0007669"/>
    <property type="project" value="TreeGrafter"/>
</dbReference>
<dbReference type="Pfam" id="PF01370">
    <property type="entry name" value="Epimerase"/>
    <property type="match status" value="1"/>
</dbReference>
<evidence type="ECO:0000256" key="1">
    <source>
        <dbReference type="ARBA" id="ARBA00022857"/>
    </source>
</evidence>
<protein>
    <recommendedName>
        <fullName evidence="4">NAD-dependent epimerase/dehydratase domain-containing protein</fullName>
    </recommendedName>
</protein>
<dbReference type="Gene3D" id="3.40.50.720">
    <property type="entry name" value="NAD(P)-binding Rossmann-like Domain"/>
    <property type="match status" value="1"/>
</dbReference>
<dbReference type="SUPFAM" id="SSF51735">
    <property type="entry name" value="NAD(P)-binding Rossmann-fold domains"/>
    <property type="match status" value="1"/>
</dbReference>
<dbReference type="AlphaFoldDB" id="A0A7C8ZHI2"/>
<dbReference type="InterPro" id="IPR050425">
    <property type="entry name" value="NAD(P)_dehydrat-like"/>
</dbReference>
<evidence type="ECO:0000313" key="5">
    <source>
        <dbReference type="EMBL" id="MBA4642055.1"/>
    </source>
</evidence>
<dbReference type="FunFam" id="3.40.50.720:FF:000085">
    <property type="entry name" value="Dihydroflavonol reductase"/>
    <property type="match status" value="1"/>
</dbReference>
<dbReference type="CDD" id="cd08958">
    <property type="entry name" value="FR_SDR_e"/>
    <property type="match status" value="1"/>
</dbReference>
<dbReference type="InterPro" id="IPR036291">
    <property type="entry name" value="NAD(P)-bd_dom_sf"/>
</dbReference>
<feature type="domain" description="NAD-dependent epimerase/dehydratase" evidence="4">
    <location>
        <begin position="5"/>
        <end position="243"/>
    </location>
</feature>
<keyword evidence="2" id="KW-0560">Oxidoreductase</keyword>
<reference evidence="5" key="1">
    <citation type="journal article" date="2013" name="J. Plant Res.">
        <title>Effect of fungi and light on seed germination of three Opuntia species from semiarid lands of central Mexico.</title>
        <authorList>
            <person name="Delgado-Sanchez P."/>
            <person name="Jimenez-Bremont J.F."/>
            <person name="Guerrero-Gonzalez Mde L."/>
            <person name="Flores J."/>
        </authorList>
    </citation>
    <scope>NUCLEOTIDE SEQUENCE</scope>
    <source>
        <tissue evidence="5">Cladode</tissue>
    </source>
</reference>
<dbReference type="PANTHER" id="PTHR10366">
    <property type="entry name" value="NAD DEPENDENT EPIMERASE/DEHYDRATASE"/>
    <property type="match status" value="1"/>
</dbReference>
<organism evidence="5">
    <name type="scientific">Opuntia streptacantha</name>
    <name type="common">Prickly pear cactus</name>
    <name type="synonym">Opuntia cardona</name>
    <dbReference type="NCBI Taxonomy" id="393608"/>
    <lineage>
        <taxon>Eukaryota</taxon>
        <taxon>Viridiplantae</taxon>
        <taxon>Streptophyta</taxon>
        <taxon>Embryophyta</taxon>
        <taxon>Tracheophyta</taxon>
        <taxon>Spermatophyta</taxon>
        <taxon>Magnoliopsida</taxon>
        <taxon>eudicotyledons</taxon>
        <taxon>Gunneridae</taxon>
        <taxon>Pentapetalae</taxon>
        <taxon>Caryophyllales</taxon>
        <taxon>Cactineae</taxon>
        <taxon>Cactaceae</taxon>
        <taxon>Opuntioideae</taxon>
        <taxon>Opuntia</taxon>
    </lineage>
</organism>
<evidence type="ECO:0000256" key="2">
    <source>
        <dbReference type="ARBA" id="ARBA00023002"/>
    </source>
</evidence>
<comment type="similarity">
    <text evidence="3">Belongs to the NAD(P)-dependent epimerase/dehydratase family. Dihydroflavonol-4-reductase subfamily.</text>
</comment>
<dbReference type="EMBL" id="GISG01126850">
    <property type="protein sequence ID" value="MBA4642055.1"/>
    <property type="molecule type" value="Transcribed_RNA"/>
</dbReference>
<dbReference type="InterPro" id="IPR001509">
    <property type="entry name" value="Epimerase_deHydtase"/>
</dbReference>
<accession>A0A7C8ZHI2</accession>
<reference evidence="5" key="2">
    <citation type="submission" date="2020-07" db="EMBL/GenBank/DDBJ databases">
        <authorList>
            <person name="Vera ALvarez R."/>
            <person name="Arias-Moreno D.M."/>
            <person name="Jimenez-Jacinto V."/>
            <person name="Jimenez-Bremont J.F."/>
            <person name="Swaminathan K."/>
            <person name="Moose S.P."/>
            <person name="Guerrero-Gonzalez M.L."/>
            <person name="Marino-Ramirez L."/>
            <person name="Landsman D."/>
            <person name="Rodriguez-Kessler M."/>
            <person name="Delgado-Sanchez P."/>
        </authorList>
    </citation>
    <scope>NUCLEOTIDE SEQUENCE</scope>
    <source>
        <tissue evidence="5">Cladode</tissue>
    </source>
</reference>
<keyword evidence="1" id="KW-0521">NADP</keyword>
<dbReference type="PANTHER" id="PTHR10366:SF852">
    <property type="entry name" value="CINNAMOYL-COA REDUCTASE CAD2"/>
    <property type="match status" value="1"/>
</dbReference>
<proteinExistence type="inferred from homology"/>
<sequence>MEKRVCVTGASGYIASWVVKLLLERGYTVHATVRSLKDPTKTEHLVCMDGARERLKLFEANLMQEGSFDAAVQGCHGVFHIASPVIFDSPNPQEDIIDPAVKGTLNVLASCAKVPTIKRVVLSSSSAAVLHNVRPLTPETVVDETWFSTKEGCEASYGKWYVLAKTMAEEAAWKFVKEKGMDMVSILPTACIGKFFRPTLNFAAAVILSLINDPDKYPNMALGWIHVKDVAEAHIRAFEIPSANGRYILSETVAYFSQIANILRELYPTLKISTKWEDNLEAPYQISGDKARSLGINYIPLRVGLKETVECLKEMKFLDI</sequence>